<evidence type="ECO:0000313" key="2">
    <source>
        <dbReference type="Proteomes" id="UP000305948"/>
    </source>
</evidence>
<dbReference type="EMBL" id="ML213528">
    <property type="protein sequence ID" value="TFK46715.1"/>
    <property type="molecule type" value="Genomic_DNA"/>
</dbReference>
<accession>A0A5C3MPJ7</accession>
<protein>
    <submittedName>
        <fullName evidence="1">Uncharacterized protein</fullName>
    </submittedName>
</protein>
<dbReference type="STRING" id="5364.A0A5C3MPJ7"/>
<proteinExistence type="predicted"/>
<feature type="non-terminal residue" evidence="1">
    <location>
        <position position="1"/>
    </location>
</feature>
<dbReference type="OrthoDB" id="2803783at2759"/>
<name>A0A5C3MPJ7_9AGAM</name>
<gene>
    <name evidence="1" type="ORF">OE88DRAFT_1613105</name>
</gene>
<sequence>WPKWLQDFYTMAVALTWGNDWVVLLKTFIAFQRHHNFGIRHSESLPPAPHRPAIIGNWKNNAKSWSHGRSPWNAMATNAYPFDATISNWWTWWKNLQPDGRSEGVTYLPPEGDDLSQLDWAPLARAGSNGFIEVMVVLVWWGLHGRRLGKDLSDMSAAVKDVRRVILAM</sequence>
<keyword evidence="2" id="KW-1185">Reference proteome</keyword>
<dbReference type="AlphaFoldDB" id="A0A5C3MPJ7"/>
<organism evidence="1 2">
    <name type="scientific">Heliocybe sulcata</name>
    <dbReference type="NCBI Taxonomy" id="5364"/>
    <lineage>
        <taxon>Eukaryota</taxon>
        <taxon>Fungi</taxon>
        <taxon>Dikarya</taxon>
        <taxon>Basidiomycota</taxon>
        <taxon>Agaricomycotina</taxon>
        <taxon>Agaricomycetes</taxon>
        <taxon>Gloeophyllales</taxon>
        <taxon>Gloeophyllaceae</taxon>
        <taxon>Heliocybe</taxon>
    </lineage>
</organism>
<feature type="non-terminal residue" evidence="1">
    <location>
        <position position="169"/>
    </location>
</feature>
<evidence type="ECO:0000313" key="1">
    <source>
        <dbReference type="EMBL" id="TFK46715.1"/>
    </source>
</evidence>
<dbReference type="Proteomes" id="UP000305948">
    <property type="component" value="Unassembled WGS sequence"/>
</dbReference>
<reference evidence="1 2" key="1">
    <citation type="journal article" date="2019" name="Nat. Ecol. Evol.">
        <title>Megaphylogeny resolves global patterns of mushroom evolution.</title>
        <authorList>
            <person name="Varga T."/>
            <person name="Krizsan K."/>
            <person name="Foldi C."/>
            <person name="Dima B."/>
            <person name="Sanchez-Garcia M."/>
            <person name="Sanchez-Ramirez S."/>
            <person name="Szollosi G.J."/>
            <person name="Szarkandi J.G."/>
            <person name="Papp V."/>
            <person name="Albert L."/>
            <person name="Andreopoulos W."/>
            <person name="Angelini C."/>
            <person name="Antonin V."/>
            <person name="Barry K.W."/>
            <person name="Bougher N.L."/>
            <person name="Buchanan P."/>
            <person name="Buyck B."/>
            <person name="Bense V."/>
            <person name="Catcheside P."/>
            <person name="Chovatia M."/>
            <person name="Cooper J."/>
            <person name="Damon W."/>
            <person name="Desjardin D."/>
            <person name="Finy P."/>
            <person name="Geml J."/>
            <person name="Haridas S."/>
            <person name="Hughes K."/>
            <person name="Justo A."/>
            <person name="Karasinski D."/>
            <person name="Kautmanova I."/>
            <person name="Kiss B."/>
            <person name="Kocsube S."/>
            <person name="Kotiranta H."/>
            <person name="LaButti K.M."/>
            <person name="Lechner B.E."/>
            <person name="Liimatainen K."/>
            <person name="Lipzen A."/>
            <person name="Lukacs Z."/>
            <person name="Mihaltcheva S."/>
            <person name="Morgado L.N."/>
            <person name="Niskanen T."/>
            <person name="Noordeloos M.E."/>
            <person name="Ohm R.A."/>
            <person name="Ortiz-Santana B."/>
            <person name="Ovrebo C."/>
            <person name="Racz N."/>
            <person name="Riley R."/>
            <person name="Savchenko A."/>
            <person name="Shiryaev A."/>
            <person name="Soop K."/>
            <person name="Spirin V."/>
            <person name="Szebenyi C."/>
            <person name="Tomsovsky M."/>
            <person name="Tulloss R.E."/>
            <person name="Uehling J."/>
            <person name="Grigoriev I.V."/>
            <person name="Vagvolgyi C."/>
            <person name="Papp T."/>
            <person name="Martin F.M."/>
            <person name="Miettinen O."/>
            <person name="Hibbett D.S."/>
            <person name="Nagy L.G."/>
        </authorList>
    </citation>
    <scope>NUCLEOTIDE SEQUENCE [LARGE SCALE GENOMIC DNA]</scope>
    <source>
        <strain evidence="1 2">OMC1185</strain>
    </source>
</reference>